<gene>
    <name evidence="2" type="ORF">MTBBW1_300009</name>
</gene>
<dbReference type="InterPro" id="IPR021122">
    <property type="entry name" value="RNA_ligase_dom_REL/Rnl2"/>
</dbReference>
<organism evidence="2 3">
    <name type="scientific">Desulfamplus magnetovallimortis</name>
    <dbReference type="NCBI Taxonomy" id="1246637"/>
    <lineage>
        <taxon>Bacteria</taxon>
        <taxon>Pseudomonadati</taxon>
        <taxon>Thermodesulfobacteriota</taxon>
        <taxon>Desulfobacteria</taxon>
        <taxon>Desulfobacterales</taxon>
        <taxon>Desulfobacteraceae</taxon>
        <taxon>Desulfamplus</taxon>
    </lineage>
</organism>
<dbReference type="STRING" id="1246637.MTBBW1_300009"/>
<feature type="domain" description="RNA ligase" evidence="1">
    <location>
        <begin position="40"/>
        <end position="202"/>
    </location>
</feature>
<evidence type="ECO:0000313" key="2">
    <source>
        <dbReference type="EMBL" id="SLM31278.1"/>
    </source>
</evidence>
<evidence type="ECO:0000313" key="3">
    <source>
        <dbReference type="Proteomes" id="UP000191931"/>
    </source>
</evidence>
<dbReference type="Pfam" id="PF09414">
    <property type="entry name" value="RNA_ligase"/>
    <property type="match status" value="1"/>
</dbReference>
<evidence type="ECO:0000259" key="1">
    <source>
        <dbReference type="Pfam" id="PF09414"/>
    </source>
</evidence>
<accession>A0A1W1HFW2</accession>
<dbReference type="AlphaFoldDB" id="A0A1W1HFW2"/>
<protein>
    <recommendedName>
        <fullName evidence="1">RNA ligase domain-containing protein</fullName>
    </recommendedName>
</protein>
<reference evidence="2 3" key="1">
    <citation type="submission" date="2017-03" db="EMBL/GenBank/DDBJ databases">
        <authorList>
            <person name="Afonso C.L."/>
            <person name="Miller P.J."/>
            <person name="Scott M.A."/>
            <person name="Spackman E."/>
            <person name="Goraichik I."/>
            <person name="Dimitrov K.M."/>
            <person name="Suarez D.L."/>
            <person name="Swayne D.E."/>
        </authorList>
    </citation>
    <scope>NUCLEOTIDE SEQUENCE [LARGE SCALE GENOMIC DNA]</scope>
    <source>
        <strain evidence="2">PRJEB14757</strain>
    </source>
</reference>
<name>A0A1W1HFW2_9BACT</name>
<dbReference type="SUPFAM" id="SSF56091">
    <property type="entry name" value="DNA ligase/mRNA capping enzyme, catalytic domain"/>
    <property type="match status" value="1"/>
</dbReference>
<dbReference type="Proteomes" id="UP000191931">
    <property type="component" value="Unassembled WGS sequence"/>
</dbReference>
<proteinExistence type="predicted"/>
<dbReference type="Gene3D" id="3.30.470.30">
    <property type="entry name" value="DNA ligase/mRNA capping enzyme"/>
    <property type="match status" value="1"/>
</dbReference>
<dbReference type="EMBL" id="FWEV01000224">
    <property type="protein sequence ID" value="SLM31278.1"/>
    <property type="molecule type" value="Genomic_DNA"/>
</dbReference>
<keyword evidence="3" id="KW-1185">Reference proteome</keyword>
<sequence>MKAYHKIQTVFLRDPETKYKSLLEGTFAKPEFEYLKKNMWIFTEKVDGTNIRVQWDGDSLSFFGKTDRAETPPHLLKKLEELFKPDTFKNCELPPLCLYGEGYGAKIQKGGGNYIPDGVSFILFDVNIEDMWLERHNVEDIAAKLNIEAVPIVGKGTLIEGVEMVKNGFTSKLRKTPPEGIVMRPEVELFNRRGERVIAKIKMQDFA</sequence>